<accession>A0A1M4TGU7</accession>
<dbReference type="PANTHER" id="PTHR37832:SF1">
    <property type="entry name" value="STRESS-RESPONSE A_B BARREL DOMAIN-CONTAINING PROTEIN"/>
    <property type="match status" value="1"/>
</dbReference>
<reference evidence="2 3" key="1">
    <citation type="submission" date="2016-11" db="EMBL/GenBank/DDBJ databases">
        <authorList>
            <person name="Jaros S."/>
            <person name="Januszkiewicz K."/>
            <person name="Wedrychowicz H."/>
        </authorList>
    </citation>
    <scope>NUCLEOTIDE SEQUENCE [LARGE SCALE GENOMIC DNA]</scope>
    <source>
        <strain evidence="2 3">DSM 21986</strain>
    </source>
</reference>
<keyword evidence="3" id="KW-1185">Reference proteome</keyword>
<sequence length="106" mass="12373">MIRHVVMWKLKDEAEGASKEKNAEKMKLILEGLKINIEEIKNVEVGINISEDDNEAGKPYDVVLISDFETELDYTMYTRNEHHKKAVKFINSVIEDRNFVDYKVDI</sequence>
<dbReference type="Gene3D" id="3.30.70.100">
    <property type="match status" value="1"/>
</dbReference>
<dbReference type="RefSeq" id="WP_073059020.1">
    <property type="nucleotide sequence ID" value="NZ_FQUS01000001.1"/>
</dbReference>
<dbReference type="AlphaFoldDB" id="A0A1M4TGU7"/>
<gene>
    <name evidence="2" type="ORF">SAMN05443144_101288</name>
</gene>
<proteinExistence type="predicted"/>
<dbReference type="Pfam" id="PF07876">
    <property type="entry name" value="Dabb"/>
    <property type="match status" value="1"/>
</dbReference>
<protein>
    <submittedName>
        <fullName evidence="2">Stress responsive A/B Barrel Domain</fullName>
    </submittedName>
</protein>
<dbReference type="InterPro" id="IPR013097">
    <property type="entry name" value="Dabb"/>
</dbReference>
<dbReference type="InterPro" id="IPR011008">
    <property type="entry name" value="Dimeric_a/b-barrel"/>
</dbReference>
<dbReference type="SMART" id="SM00886">
    <property type="entry name" value="Dabb"/>
    <property type="match status" value="1"/>
</dbReference>
<evidence type="ECO:0000259" key="1">
    <source>
        <dbReference type="PROSITE" id="PS51502"/>
    </source>
</evidence>
<dbReference type="Proteomes" id="UP000184041">
    <property type="component" value="Unassembled WGS sequence"/>
</dbReference>
<evidence type="ECO:0000313" key="2">
    <source>
        <dbReference type="EMBL" id="SHE43544.1"/>
    </source>
</evidence>
<dbReference type="PROSITE" id="PS51502">
    <property type="entry name" value="S_R_A_B_BARREL"/>
    <property type="match status" value="1"/>
</dbReference>
<evidence type="ECO:0000313" key="3">
    <source>
        <dbReference type="Proteomes" id="UP000184041"/>
    </source>
</evidence>
<organism evidence="2 3">
    <name type="scientific">Fodinibius roseus</name>
    <dbReference type="NCBI Taxonomy" id="1194090"/>
    <lineage>
        <taxon>Bacteria</taxon>
        <taxon>Pseudomonadati</taxon>
        <taxon>Balneolota</taxon>
        <taxon>Balneolia</taxon>
        <taxon>Balneolales</taxon>
        <taxon>Balneolaceae</taxon>
        <taxon>Fodinibius</taxon>
    </lineage>
</organism>
<name>A0A1M4TGU7_9BACT</name>
<dbReference type="OrthoDB" id="9808130at2"/>
<dbReference type="EMBL" id="FQUS01000001">
    <property type="protein sequence ID" value="SHE43544.1"/>
    <property type="molecule type" value="Genomic_DNA"/>
</dbReference>
<feature type="domain" description="Stress-response A/B barrel" evidence="1">
    <location>
        <begin position="2"/>
        <end position="102"/>
    </location>
</feature>
<dbReference type="PANTHER" id="PTHR37832">
    <property type="entry name" value="BLL2683 PROTEIN"/>
    <property type="match status" value="1"/>
</dbReference>
<dbReference type="SUPFAM" id="SSF54909">
    <property type="entry name" value="Dimeric alpha+beta barrel"/>
    <property type="match status" value="1"/>
</dbReference>